<organism evidence="6 7">
    <name type="scientific">Candidatus Magasanikbacteria bacterium GW2011_GWC2_45_8</name>
    <dbReference type="NCBI Taxonomy" id="1619050"/>
    <lineage>
        <taxon>Bacteria</taxon>
        <taxon>Candidatus Magasanikiibacteriota</taxon>
    </lineage>
</organism>
<name>A0A0G1N132_9BACT</name>
<comment type="caution">
    <text evidence="6">The sequence shown here is derived from an EMBL/GenBank/DDBJ whole genome shotgun (WGS) entry which is preliminary data.</text>
</comment>
<dbReference type="STRING" id="1619050.UX20_C0007G0035"/>
<dbReference type="Gene3D" id="1.20.120.910">
    <property type="entry name" value="DksA, coiled-coil domain"/>
    <property type="match status" value="1"/>
</dbReference>
<dbReference type="SUPFAM" id="SSF57716">
    <property type="entry name" value="Glucocorticoid receptor-like (DNA-binding domain)"/>
    <property type="match status" value="1"/>
</dbReference>
<evidence type="ECO:0000313" key="7">
    <source>
        <dbReference type="Proteomes" id="UP000034911"/>
    </source>
</evidence>
<evidence type="ECO:0000256" key="4">
    <source>
        <dbReference type="PROSITE-ProRule" id="PRU00510"/>
    </source>
</evidence>
<dbReference type="Proteomes" id="UP000034911">
    <property type="component" value="Unassembled WGS sequence"/>
</dbReference>
<accession>A0A0G1N132</accession>
<keyword evidence="3" id="KW-0862">Zinc</keyword>
<dbReference type="AlphaFoldDB" id="A0A0G1N132"/>
<feature type="domain" description="Zinc finger DksA/TraR C4-type" evidence="5">
    <location>
        <begin position="88"/>
        <end position="117"/>
    </location>
</feature>
<keyword evidence="1" id="KW-0479">Metal-binding</keyword>
<dbReference type="Pfam" id="PF01258">
    <property type="entry name" value="zf-dskA_traR"/>
    <property type="match status" value="1"/>
</dbReference>
<evidence type="ECO:0000256" key="2">
    <source>
        <dbReference type="ARBA" id="ARBA00022771"/>
    </source>
</evidence>
<proteinExistence type="predicted"/>
<dbReference type="PANTHER" id="PTHR33823">
    <property type="entry name" value="RNA POLYMERASE-BINDING TRANSCRIPTION FACTOR DKSA-RELATED"/>
    <property type="match status" value="1"/>
</dbReference>
<evidence type="ECO:0000313" key="6">
    <source>
        <dbReference type="EMBL" id="KKU14057.1"/>
    </source>
</evidence>
<feature type="zinc finger region" description="dksA C4-type" evidence="4">
    <location>
        <begin position="91"/>
        <end position="115"/>
    </location>
</feature>
<gene>
    <name evidence="6" type="ORF">UX20_C0007G0035</name>
</gene>
<reference evidence="6 7" key="1">
    <citation type="journal article" date="2015" name="Nature">
        <title>rRNA introns, odd ribosomes, and small enigmatic genomes across a large radiation of phyla.</title>
        <authorList>
            <person name="Brown C.T."/>
            <person name="Hug L.A."/>
            <person name="Thomas B.C."/>
            <person name="Sharon I."/>
            <person name="Castelle C.J."/>
            <person name="Singh A."/>
            <person name="Wilkins M.J."/>
            <person name="Williams K.H."/>
            <person name="Banfield J.F."/>
        </authorList>
    </citation>
    <scope>NUCLEOTIDE SEQUENCE [LARGE SCALE GENOMIC DNA]</scope>
</reference>
<evidence type="ECO:0000256" key="1">
    <source>
        <dbReference type="ARBA" id="ARBA00022723"/>
    </source>
</evidence>
<evidence type="ECO:0000256" key="3">
    <source>
        <dbReference type="ARBA" id="ARBA00022833"/>
    </source>
</evidence>
<dbReference type="PROSITE" id="PS51128">
    <property type="entry name" value="ZF_DKSA_2"/>
    <property type="match status" value="1"/>
</dbReference>
<dbReference type="EMBL" id="LCLH01000007">
    <property type="protein sequence ID" value="KKU14057.1"/>
    <property type="molecule type" value="Genomic_DNA"/>
</dbReference>
<dbReference type="InterPro" id="IPR000962">
    <property type="entry name" value="Znf_DskA_TraR"/>
</dbReference>
<dbReference type="PANTHER" id="PTHR33823:SF4">
    <property type="entry name" value="GENERAL STRESS PROTEIN 16O"/>
    <property type="match status" value="1"/>
</dbReference>
<dbReference type="GO" id="GO:0008270">
    <property type="term" value="F:zinc ion binding"/>
    <property type="evidence" value="ECO:0007669"/>
    <property type="project" value="UniProtKB-KW"/>
</dbReference>
<evidence type="ECO:0000259" key="5">
    <source>
        <dbReference type="Pfam" id="PF01258"/>
    </source>
</evidence>
<sequence length="123" mass="14010">MDANQISTIKSKLKSEKLRLQEELLQFADQDKNVKENFNAKFPSFGDDIDENAAEVAAYSDNLTLENTLEKELRDVQTALELIEKDMYGTCKYCKKDIPIERLLVRPSSTSCVACKKTLTQEL</sequence>
<protein>
    <submittedName>
        <fullName evidence="6">Transcriptional regulator, TraR/DksA family</fullName>
    </submittedName>
</protein>
<keyword evidence="2" id="KW-0863">Zinc-finger</keyword>